<dbReference type="FunFam" id="1.10.287.130:FF:000001">
    <property type="entry name" value="Two-component sensor histidine kinase"/>
    <property type="match status" value="1"/>
</dbReference>
<dbReference type="SMART" id="SM00387">
    <property type="entry name" value="HATPase_c"/>
    <property type="match status" value="1"/>
</dbReference>
<dbReference type="PANTHER" id="PTHR43711">
    <property type="entry name" value="TWO-COMPONENT HISTIDINE KINASE"/>
    <property type="match status" value="1"/>
</dbReference>
<evidence type="ECO:0000313" key="16">
    <source>
        <dbReference type="EMBL" id="MBD2845533.1"/>
    </source>
</evidence>
<dbReference type="PROSITE" id="PS50109">
    <property type="entry name" value="HIS_KIN"/>
    <property type="match status" value="1"/>
</dbReference>
<dbReference type="EC" id="2.7.13.3" evidence="3"/>
<keyword evidence="5" id="KW-0597">Phosphoprotein</keyword>
<evidence type="ECO:0000256" key="1">
    <source>
        <dbReference type="ARBA" id="ARBA00000085"/>
    </source>
</evidence>
<feature type="region of interest" description="Disordered" evidence="12">
    <location>
        <begin position="188"/>
        <end position="207"/>
    </location>
</feature>
<evidence type="ECO:0000256" key="12">
    <source>
        <dbReference type="SAM" id="MobiDB-lite"/>
    </source>
</evidence>
<evidence type="ECO:0000256" key="13">
    <source>
        <dbReference type="SAM" id="Phobius"/>
    </source>
</evidence>
<dbReference type="CDD" id="cd06225">
    <property type="entry name" value="HAMP"/>
    <property type="match status" value="1"/>
</dbReference>
<evidence type="ECO:0000256" key="7">
    <source>
        <dbReference type="ARBA" id="ARBA00022741"/>
    </source>
</evidence>
<feature type="domain" description="Histidine kinase" evidence="14">
    <location>
        <begin position="126"/>
        <end position="360"/>
    </location>
</feature>
<dbReference type="GO" id="GO:0005886">
    <property type="term" value="C:plasma membrane"/>
    <property type="evidence" value="ECO:0007669"/>
    <property type="project" value="UniProtKB-SubCell"/>
</dbReference>
<keyword evidence="7" id="KW-0547">Nucleotide-binding</keyword>
<keyword evidence="8 16" id="KW-0418">Kinase</keyword>
<dbReference type="SMART" id="SM00388">
    <property type="entry name" value="HisKA"/>
    <property type="match status" value="1"/>
</dbReference>
<evidence type="ECO:0000256" key="11">
    <source>
        <dbReference type="ARBA" id="ARBA00023136"/>
    </source>
</evidence>
<dbReference type="Pfam" id="PF00512">
    <property type="entry name" value="HisKA"/>
    <property type="match status" value="1"/>
</dbReference>
<evidence type="ECO:0000256" key="9">
    <source>
        <dbReference type="ARBA" id="ARBA00022840"/>
    </source>
</evidence>
<dbReference type="InterPro" id="IPR050736">
    <property type="entry name" value="Sensor_HK_Regulatory"/>
</dbReference>
<dbReference type="AlphaFoldDB" id="A0A927BRP4"/>
<dbReference type="PRINTS" id="PR00344">
    <property type="entry name" value="BCTRLSENSOR"/>
</dbReference>
<keyword evidence="13" id="KW-0812">Transmembrane</keyword>
<feature type="transmembrane region" description="Helical" evidence="13">
    <location>
        <begin position="7"/>
        <end position="30"/>
    </location>
</feature>
<dbReference type="RefSeq" id="WP_190917204.1">
    <property type="nucleotide sequence ID" value="NZ_JACXIZ010000016.1"/>
</dbReference>
<dbReference type="Proteomes" id="UP000621560">
    <property type="component" value="Unassembled WGS sequence"/>
</dbReference>
<dbReference type="CDD" id="cd00075">
    <property type="entry name" value="HATPase"/>
    <property type="match status" value="1"/>
</dbReference>
<dbReference type="FunFam" id="3.30.565.10:FF:000006">
    <property type="entry name" value="Sensor histidine kinase WalK"/>
    <property type="match status" value="1"/>
</dbReference>
<evidence type="ECO:0000259" key="14">
    <source>
        <dbReference type="PROSITE" id="PS50109"/>
    </source>
</evidence>
<comment type="catalytic activity">
    <reaction evidence="1">
        <text>ATP + protein L-histidine = ADP + protein N-phospho-L-histidine.</text>
        <dbReference type="EC" id="2.7.13.3"/>
    </reaction>
</comment>
<dbReference type="GO" id="GO:0005524">
    <property type="term" value="F:ATP binding"/>
    <property type="evidence" value="ECO:0007669"/>
    <property type="project" value="UniProtKB-KW"/>
</dbReference>
<dbReference type="EMBL" id="JACXIZ010000016">
    <property type="protein sequence ID" value="MBD2845533.1"/>
    <property type="molecule type" value="Genomic_DNA"/>
</dbReference>
<dbReference type="InterPro" id="IPR003660">
    <property type="entry name" value="HAMP_dom"/>
</dbReference>
<evidence type="ECO:0000256" key="2">
    <source>
        <dbReference type="ARBA" id="ARBA00004651"/>
    </source>
</evidence>
<name>A0A927BRP4_9BACL</name>
<evidence type="ECO:0000256" key="10">
    <source>
        <dbReference type="ARBA" id="ARBA00023012"/>
    </source>
</evidence>
<dbReference type="Gene3D" id="1.10.287.130">
    <property type="match status" value="1"/>
</dbReference>
<keyword evidence="9" id="KW-0067">ATP-binding</keyword>
<evidence type="ECO:0000256" key="8">
    <source>
        <dbReference type="ARBA" id="ARBA00022777"/>
    </source>
</evidence>
<dbReference type="InterPro" id="IPR003661">
    <property type="entry name" value="HisK_dim/P_dom"/>
</dbReference>
<dbReference type="CDD" id="cd00082">
    <property type="entry name" value="HisKA"/>
    <property type="match status" value="1"/>
</dbReference>
<dbReference type="PANTHER" id="PTHR43711:SF1">
    <property type="entry name" value="HISTIDINE KINASE 1"/>
    <property type="match status" value="1"/>
</dbReference>
<comment type="subcellular location">
    <subcellularLocation>
        <location evidence="2">Cell membrane</location>
        <topology evidence="2">Multi-pass membrane protein</topology>
    </subcellularLocation>
</comment>
<evidence type="ECO:0000256" key="6">
    <source>
        <dbReference type="ARBA" id="ARBA00022679"/>
    </source>
</evidence>
<evidence type="ECO:0000259" key="15">
    <source>
        <dbReference type="PROSITE" id="PS50885"/>
    </source>
</evidence>
<reference evidence="16" key="1">
    <citation type="submission" date="2020-09" db="EMBL/GenBank/DDBJ databases">
        <title>A novel bacterium of genus Paenibacillus, isolated from South China Sea.</title>
        <authorList>
            <person name="Huang H."/>
            <person name="Mo K."/>
            <person name="Hu Y."/>
        </authorList>
    </citation>
    <scope>NUCLEOTIDE SEQUENCE</scope>
    <source>
        <strain evidence="16">IB182496</strain>
    </source>
</reference>
<evidence type="ECO:0000256" key="5">
    <source>
        <dbReference type="ARBA" id="ARBA00022553"/>
    </source>
</evidence>
<gene>
    <name evidence="16" type="ORF">IDH44_10060</name>
</gene>
<dbReference type="InterPro" id="IPR036097">
    <property type="entry name" value="HisK_dim/P_sf"/>
</dbReference>
<dbReference type="InterPro" id="IPR005467">
    <property type="entry name" value="His_kinase_dom"/>
</dbReference>
<dbReference type="SUPFAM" id="SSF55874">
    <property type="entry name" value="ATPase domain of HSP90 chaperone/DNA topoisomerase II/histidine kinase"/>
    <property type="match status" value="1"/>
</dbReference>
<dbReference type="GO" id="GO:0000155">
    <property type="term" value="F:phosphorelay sensor kinase activity"/>
    <property type="evidence" value="ECO:0007669"/>
    <property type="project" value="InterPro"/>
</dbReference>
<dbReference type="Gene3D" id="3.30.565.10">
    <property type="entry name" value="Histidine kinase-like ATPase, C-terminal domain"/>
    <property type="match status" value="1"/>
</dbReference>
<feature type="transmembrane region" description="Helical" evidence="13">
    <location>
        <begin position="36"/>
        <end position="58"/>
    </location>
</feature>
<dbReference type="InterPro" id="IPR004358">
    <property type="entry name" value="Sig_transdc_His_kin-like_C"/>
</dbReference>
<keyword evidence="17" id="KW-1185">Reference proteome</keyword>
<dbReference type="Pfam" id="PF02518">
    <property type="entry name" value="HATPase_c"/>
    <property type="match status" value="1"/>
</dbReference>
<proteinExistence type="predicted"/>
<feature type="domain" description="HAMP" evidence="15">
    <location>
        <begin position="59"/>
        <end position="111"/>
    </location>
</feature>
<keyword evidence="10" id="KW-0902">Two-component regulatory system</keyword>
<evidence type="ECO:0000256" key="3">
    <source>
        <dbReference type="ARBA" id="ARBA00012438"/>
    </source>
</evidence>
<comment type="caution">
    <text evidence="16">The sequence shown here is derived from an EMBL/GenBank/DDBJ whole genome shotgun (WGS) entry which is preliminary data.</text>
</comment>
<dbReference type="Pfam" id="PF00672">
    <property type="entry name" value="HAMP"/>
    <property type="match status" value="1"/>
</dbReference>
<evidence type="ECO:0000256" key="4">
    <source>
        <dbReference type="ARBA" id="ARBA00022475"/>
    </source>
</evidence>
<organism evidence="16 17">
    <name type="scientific">Paenibacillus sabuli</name>
    <dbReference type="NCBI Taxonomy" id="2772509"/>
    <lineage>
        <taxon>Bacteria</taxon>
        <taxon>Bacillati</taxon>
        <taxon>Bacillota</taxon>
        <taxon>Bacilli</taxon>
        <taxon>Bacillales</taxon>
        <taxon>Paenibacillaceae</taxon>
        <taxon>Paenibacillus</taxon>
    </lineage>
</organism>
<dbReference type="SUPFAM" id="SSF47384">
    <property type="entry name" value="Homodimeric domain of signal transducing histidine kinase"/>
    <property type="match status" value="1"/>
</dbReference>
<accession>A0A927BRP4</accession>
<sequence>MRLRTYLLLANCISIAFIIILLLVFFRFMLVTREQLIWLGAATVSAGIVSAALHFLLVRPLEASVRRMRRGAARVASGELTARVADAGLAEFRELAGQFNTMAANLERSFAQVVAGEQAQRQLVANIAHDLRTPLASLQAYAEALEDGVVTDEDAVRRYVGTIRAETIRLGELIQDVFDLSTLDAADAEAGPHGSHGPGDGARTGDPVSTVVEDLLVELLPRFAPQLAAKSLQLQASAPERPLAVQMPERSLVRVLQNLLENAIRHSPAGGRITIETQAASARQIRIAVIDEGPGVTPEERDRIFERFYRIDRSRSRDGGGAGLGLSIARLLVEQHGGEIGVEAAPGGGARFWFSLAAADGIESGRSS</sequence>
<keyword evidence="11 13" id="KW-0472">Membrane</keyword>
<protein>
    <recommendedName>
        <fullName evidence="3">histidine kinase</fullName>
        <ecNumber evidence="3">2.7.13.3</ecNumber>
    </recommendedName>
</protein>
<dbReference type="InterPro" id="IPR036890">
    <property type="entry name" value="HATPase_C_sf"/>
</dbReference>
<dbReference type="PROSITE" id="PS50885">
    <property type="entry name" value="HAMP"/>
    <property type="match status" value="1"/>
</dbReference>
<dbReference type="InterPro" id="IPR003594">
    <property type="entry name" value="HATPase_dom"/>
</dbReference>
<keyword evidence="6" id="KW-0808">Transferase</keyword>
<keyword evidence="13" id="KW-1133">Transmembrane helix</keyword>
<evidence type="ECO:0000313" key="17">
    <source>
        <dbReference type="Proteomes" id="UP000621560"/>
    </source>
</evidence>
<dbReference type="Gene3D" id="6.10.340.10">
    <property type="match status" value="1"/>
</dbReference>
<keyword evidence="4" id="KW-1003">Cell membrane</keyword>
<dbReference type="SMART" id="SM00304">
    <property type="entry name" value="HAMP"/>
    <property type="match status" value="1"/>
</dbReference>
<dbReference type="SUPFAM" id="SSF158472">
    <property type="entry name" value="HAMP domain-like"/>
    <property type="match status" value="1"/>
</dbReference>